<dbReference type="EMBL" id="NDXJ01000004">
    <property type="protein sequence ID" value="OSP90016.1"/>
    <property type="molecule type" value="Genomic_DNA"/>
</dbReference>
<protein>
    <submittedName>
        <fullName evidence="1">Uncharacterized protein</fullName>
    </submittedName>
</protein>
<accession>A0A1X4JML5</accession>
<organism evidence="1 2">
    <name type="scientific">Weissella cibaria</name>
    <dbReference type="NCBI Taxonomy" id="137591"/>
    <lineage>
        <taxon>Bacteria</taxon>
        <taxon>Bacillati</taxon>
        <taxon>Bacillota</taxon>
        <taxon>Bacilli</taxon>
        <taxon>Lactobacillales</taxon>
        <taxon>Lactobacillaceae</taxon>
        <taxon>Weissella</taxon>
    </lineage>
</organism>
<dbReference type="Proteomes" id="UP000193588">
    <property type="component" value="Unassembled WGS sequence"/>
</dbReference>
<sequence>MITLYFRQRSNLLLSGNFQSRSVYFGELFSTTVSQNREILRFIYPFQWKYVYTINQFILKKQDLLEKEKVPFLIVILA</sequence>
<evidence type="ECO:0000313" key="2">
    <source>
        <dbReference type="Proteomes" id="UP000193588"/>
    </source>
</evidence>
<evidence type="ECO:0000313" key="1">
    <source>
        <dbReference type="EMBL" id="OSP90016.1"/>
    </source>
</evidence>
<proteinExistence type="predicted"/>
<gene>
    <name evidence="1" type="ORF">B9D04_02735</name>
</gene>
<comment type="caution">
    <text evidence="1">The sequence shown here is derived from an EMBL/GenBank/DDBJ whole genome shotgun (WGS) entry which is preliminary data.</text>
</comment>
<name>A0A1X4JML5_9LACO</name>
<reference evidence="1 2" key="1">
    <citation type="submission" date="2017-04" db="EMBL/GenBank/DDBJ databases">
        <title>The genome sequence of Weissella cibaria isolated from wild Drosophila.</title>
        <authorList>
            <person name="Ricks N.J."/>
            <person name="Carroll C."/>
            <person name="Walters A."/>
            <person name="Newell P.D."/>
            <person name="Chaston J.M."/>
        </authorList>
    </citation>
    <scope>NUCLEOTIDE SEQUENCE [LARGE SCALE GENOMIC DNA]</scope>
    <source>
        <strain evidence="1 2">DmW_103</strain>
    </source>
</reference>
<dbReference type="AlphaFoldDB" id="A0A1X4JML5"/>